<gene>
    <name evidence="1" type="ORF">O6H91_05G113300</name>
</gene>
<dbReference type="EMBL" id="CM055096">
    <property type="protein sequence ID" value="KAJ7557141.1"/>
    <property type="molecule type" value="Genomic_DNA"/>
</dbReference>
<sequence length="1476" mass="163203">MGKRHRAHDPANNSPDFLSSPIASSPVSAARIIHKKLPKVASHGKDDGVKSENRAGAKSQGLSSNSIGKKLKKETKKSKSNFEGLGATTDAKPSNGGIRKSHSLRKHAFQKSSNGLDGQDSKKNGVKRKAEKMLEDKSAKTDGYVVKEVSNNKLVMKKKKKLTGASDKSYNKREDIGTSQLPSDAQVTGLSPSSMEVVSPSEKGAAAEPVGLDIYWKLSSTDADVREVASMALVRELQVAQEVYEATGEDNQKGAEQVLLGAVRDSDGLEGCAPGVRYALRRLVRGVASSHESARQGFALALTMVLGELPCVRGVAIMQIIEKNLEVTSSARGQEAREGFLGRLFAYGAMVRSRRLFRDVNGSDKELTKEVTEQLLTLAQKKSFLREPAICVLLELVDQLPLDSLENSICAAPTFIEWIKVGPESGGADVLFLAVKLWQKLPAAMSKACPLLPKSGNFFELFDADNISSILPYLEEASISHPRVHSVWPLLFQVLLPDNIDATLASLHVGDQKKKQKCRNSKENRVLDVSREALARFWRALVDEHLLISSHARKHLALNLLMLVLPRLPTSFIDIVLSNTFVRCMLDVLASKDSLLFNCVQLCVQELCKWGEKDDERIIGVVISLQQGSLGKFDAISKTHIVKSLISKITSQVDLVSLILRLENMFCKDISTHLKAEADSSGRSSDSEVVSLKVESGEDTAEGKENSISERNNANRFWILDLMCSLCKQAQFDFAKKVALQIEVGKFLFCQVISDSGDLGKVAPQKLHKVIKWSLQPASKLLKDRCISRLLSLLAENQQLLVAYKGNRKRFGGSEESSGEIEDMGLCLFEFYQELKKLLPVPVATTSTQNEAELVLKLTTAISEISSAVPTVDGERCEKLKAMRSLLVQMVLQSCLDPGWDIEIASELLICCRHAFGDLLRLNLGEIEENLSETPPVIEVIVDLVIYLLSKPSAPLRSAAEQVFKCFSGDVTLSSLRGMLQVIKKQPLTARHKVSNPLDEEDNDDDPLGLEEDESEDDDEKGSFLDMDKTEDSVEDFPLEEVSELGMRSQEVVDKSTNSYKKANFDADKNVHQKSLQDGMDPDDSDLSDFDDDAMFRIDSHLAQIFKQKKKGIVDGNVEMKDAETQLLHLKFRLLALLEFFLQKHSTSPLTLIIVPSLLQAFVIASTTGGTQLADRVASILHNKVFKAKHYVKGSDIEFDTVKDILDRTWKLASRSANKKVGSLAQACWIWNLKVIYGTFAPEADRDILEVVSAALEDYFNQKKSRLPTSFFVDTFMRHNGIGKLLIGRLMEKCITARSEFLQCEAMRLAAIVLGSKSRISREPAVVLDDGWRHLAEPLLPYLERIDNLMMTVFQKPFKKASRQTEAVQFCLVCCEALPLLYSQTLAELINVGPLLSAIKSFKAPDKGKLRSLVSKFQHCLEAGPLPSSCASKRGKAENANGYLGEYTQTKVLPASERPESLAKPKKKKKKLELNV</sequence>
<evidence type="ECO:0000313" key="1">
    <source>
        <dbReference type="EMBL" id="KAJ7557141.1"/>
    </source>
</evidence>
<organism evidence="1 2">
    <name type="scientific">Diphasiastrum complanatum</name>
    <name type="common">Issler's clubmoss</name>
    <name type="synonym">Lycopodium complanatum</name>
    <dbReference type="NCBI Taxonomy" id="34168"/>
    <lineage>
        <taxon>Eukaryota</taxon>
        <taxon>Viridiplantae</taxon>
        <taxon>Streptophyta</taxon>
        <taxon>Embryophyta</taxon>
        <taxon>Tracheophyta</taxon>
        <taxon>Lycopodiopsida</taxon>
        <taxon>Lycopodiales</taxon>
        <taxon>Lycopodiaceae</taxon>
        <taxon>Lycopodioideae</taxon>
        <taxon>Diphasiastrum</taxon>
    </lineage>
</organism>
<dbReference type="Proteomes" id="UP001162992">
    <property type="component" value="Chromosome 5"/>
</dbReference>
<protein>
    <submittedName>
        <fullName evidence="1">Uncharacterized protein</fullName>
    </submittedName>
</protein>
<keyword evidence="2" id="KW-1185">Reference proteome</keyword>
<comment type="caution">
    <text evidence="1">The sequence shown here is derived from an EMBL/GenBank/DDBJ whole genome shotgun (WGS) entry which is preliminary data.</text>
</comment>
<reference evidence="2" key="1">
    <citation type="journal article" date="2024" name="Proc. Natl. Acad. Sci. U.S.A.">
        <title>Extraordinary preservation of gene collinearity over three hundred million years revealed in homosporous lycophytes.</title>
        <authorList>
            <person name="Li C."/>
            <person name="Wickell D."/>
            <person name="Kuo L.Y."/>
            <person name="Chen X."/>
            <person name="Nie B."/>
            <person name="Liao X."/>
            <person name="Peng D."/>
            <person name="Ji J."/>
            <person name="Jenkins J."/>
            <person name="Williams M."/>
            <person name="Shu S."/>
            <person name="Plott C."/>
            <person name="Barry K."/>
            <person name="Rajasekar S."/>
            <person name="Grimwood J."/>
            <person name="Han X."/>
            <person name="Sun S."/>
            <person name="Hou Z."/>
            <person name="He W."/>
            <person name="Dai G."/>
            <person name="Sun C."/>
            <person name="Schmutz J."/>
            <person name="Leebens-Mack J.H."/>
            <person name="Li F.W."/>
            <person name="Wang L."/>
        </authorList>
    </citation>
    <scope>NUCLEOTIDE SEQUENCE [LARGE SCALE GENOMIC DNA]</scope>
    <source>
        <strain evidence="2">cv. PW_Plant_1</strain>
    </source>
</reference>
<name>A0ACC2DS80_DIPCM</name>
<accession>A0ACC2DS80</accession>
<evidence type="ECO:0000313" key="2">
    <source>
        <dbReference type="Proteomes" id="UP001162992"/>
    </source>
</evidence>
<proteinExistence type="predicted"/>